<organism evidence="1 2">
    <name type="scientific">Fusarium decemcellulare</name>
    <dbReference type="NCBI Taxonomy" id="57161"/>
    <lineage>
        <taxon>Eukaryota</taxon>
        <taxon>Fungi</taxon>
        <taxon>Dikarya</taxon>
        <taxon>Ascomycota</taxon>
        <taxon>Pezizomycotina</taxon>
        <taxon>Sordariomycetes</taxon>
        <taxon>Hypocreomycetidae</taxon>
        <taxon>Hypocreales</taxon>
        <taxon>Nectriaceae</taxon>
        <taxon>Fusarium</taxon>
        <taxon>Fusarium decemcellulare species complex</taxon>
    </lineage>
</organism>
<keyword evidence="2" id="KW-1185">Reference proteome</keyword>
<evidence type="ECO:0000313" key="1">
    <source>
        <dbReference type="EMBL" id="KAJ3508001.1"/>
    </source>
</evidence>
<dbReference type="EMBL" id="JANRMS010004535">
    <property type="protein sequence ID" value="KAJ3508001.1"/>
    <property type="molecule type" value="Genomic_DNA"/>
</dbReference>
<comment type="caution">
    <text evidence="1">The sequence shown here is derived from an EMBL/GenBank/DDBJ whole genome shotgun (WGS) entry which is preliminary data.</text>
</comment>
<proteinExistence type="predicted"/>
<dbReference type="Proteomes" id="UP001148629">
    <property type="component" value="Unassembled WGS sequence"/>
</dbReference>
<reference evidence="1" key="1">
    <citation type="submission" date="2022-08" db="EMBL/GenBank/DDBJ databases">
        <title>Genome Sequence of Fusarium decemcellulare.</title>
        <authorList>
            <person name="Buettner E."/>
        </authorList>
    </citation>
    <scope>NUCLEOTIDE SEQUENCE</scope>
    <source>
        <strain evidence="1">Babe19</strain>
    </source>
</reference>
<accession>A0ACC1RBV7</accession>
<sequence>MGWPTHKEELVWGDCAEDPAQLSQSDREKLNISARLPKSIKEALGALMQDGELCDQLGSVLVRRYFDVKKAETDMLEQMGDEERSRWITERY</sequence>
<name>A0ACC1RBV7_9HYPO</name>
<evidence type="ECO:0000313" key="2">
    <source>
        <dbReference type="Proteomes" id="UP001148629"/>
    </source>
</evidence>
<gene>
    <name evidence="1" type="ORF">NM208_g15882</name>
</gene>
<protein>
    <submittedName>
        <fullName evidence="1">Uncharacterized protein</fullName>
    </submittedName>
</protein>